<evidence type="ECO:0000313" key="1">
    <source>
        <dbReference type="EMBL" id="KUK76322.1"/>
    </source>
</evidence>
<accession>A0A101HG93</accession>
<evidence type="ECO:0000313" key="2">
    <source>
        <dbReference type="Proteomes" id="UP000053904"/>
    </source>
</evidence>
<dbReference type="SUPFAM" id="SSF52540">
    <property type="entry name" value="P-loop containing nucleoside triphosphate hydrolases"/>
    <property type="match status" value="1"/>
</dbReference>
<dbReference type="Proteomes" id="UP000053904">
    <property type="component" value="Unassembled WGS sequence"/>
</dbReference>
<sequence length="343" mass="38964">MNCISVVIEGADQVGKGDTTHDLLEVLISRSISVYRLSFPQYATPFGSAIRLFLKNGVDDIDSLTHVKGTRREIEIRMMMFALDRLQALESILRCINVENSVLLLDRGPYSNALTIAYGMSVVGEIADQDISEMANLGFEMEKYLINSLGLDKCVIQLSATHGEDGWSSLRGGEEDQYEKREIQENADKAYREFSKLVGKGWKNIITKENGTWKKREYRNEEVLACLEELVDLSTLESTQKGKYEAIDVIDIAKDIYGLDISDFQEVKDFYKALEKNEKNLIYNKGNKIGKYIAKESKNITIQDKGVRESMYNIVEAYPECLILLGEYYGKDFVNKLKVAIYD</sequence>
<name>A0A101HG93_9BACT</name>
<proteinExistence type="predicted"/>
<dbReference type="AlphaFoldDB" id="A0A101HG93"/>
<dbReference type="Gene3D" id="3.40.50.300">
    <property type="entry name" value="P-loop containing nucleotide triphosphate hydrolases"/>
    <property type="match status" value="1"/>
</dbReference>
<reference evidence="2" key="1">
    <citation type="journal article" date="2015" name="MBio">
        <title>Genome-Resolved Metagenomic Analysis Reveals Roles for Candidate Phyla and Other Microbial Community Members in Biogeochemical Transformations in Oil Reservoirs.</title>
        <authorList>
            <person name="Hu P."/>
            <person name="Tom L."/>
            <person name="Singh A."/>
            <person name="Thomas B.C."/>
            <person name="Baker B.J."/>
            <person name="Piceno Y.M."/>
            <person name="Andersen G.L."/>
            <person name="Banfield J.F."/>
        </authorList>
    </citation>
    <scope>NUCLEOTIDE SEQUENCE [LARGE SCALE GENOMIC DNA]</scope>
</reference>
<dbReference type="InterPro" id="IPR027417">
    <property type="entry name" value="P-loop_NTPase"/>
</dbReference>
<comment type="caution">
    <text evidence="1">The sequence shown here is derived from an EMBL/GenBank/DDBJ whole genome shotgun (WGS) entry which is preliminary data.</text>
</comment>
<protein>
    <submittedName>
        <fullName evidence="1">No description</fullName>
    </submittedName>
</protein>
<dbReference type="EMBL" id="LGGO01000170">
    <property type="protein sequence ID" value="KUK76322.1"/>
    <property type="molecule type" value="Genomic_DNA"/>
</dbReference>
<organism evidence="1 2">
    <name type="scientific">candidate division WS6 bacterium 34_10</name>
    <dbReference type="NCBI Taxonomy" id="1641389"/>
    <lineage>
        <taxon>Bacteria</taxon>
        <taxon>Candidatus Dojkabacteria</taxon>
    </lineage>
</organism>
<gene>
    <name evidence="1" type="ORF">XD93_0985</name>
</gene>